<proteinExistence type="inferred from homology"/>
<dbReference type="EC" id="5.1.3.4" evidence="4"/>
<evidence type="ECO:0000256" key="3">
    <source>
        <dbReference type="ARBA" id="ARBA00010037"/>
    </source>
</evidence>
<dbReference type="PANTHER" id="PTHR22789:SF8">
    <property type="entry name" value="L-RIBULOSE-5-PHOSPHATE 4-EPIMERASE SGBE"/>
    <property type="match status" value="1"/>
</dbReference>
<evidence type="ECO:0000256" key="10">
    <source>
        <dbReference type="ARBA" id="ARBA00032206"/>
    </source>
</evidence>
<evidence type="ECO:0000256" key="1">
    <source>
        <dbReference type="ARBA" id="ARBA00001726"/>
    </source>
</evidence>
<dbReference type="Gene3D" id="3.40.225.10">
    <property type="entry name" value="Class II aldolase/adducin N-terminal domain"/>
    <property type="match status" value="1"/>
</dbReference>
<evidence type="ECO:0000259" key="14">
    <source>
        <dbReference type="SMART" id="SM01007"/>
    </source>
</evidence>
<dbReference type="SMART" id="SM01007">
    <property type="entry name" value="Aldolase_II"/>
    <property type="match status" value="1"/>
</dbReference>
<dbReference type="FunFam" id="3.40.225.10:FF:000001">
    <property type="entry name" value="L-ribulose-5-phosphate 4-epimerase UlaF"/>
    <property type="match status" value="1"/>
</dbReference>
<dbReference type="PANTHER" id="PTHR22789">
    <property type="entry name" value="FUCULOSE PHOSPHATE ALDOLASE"/>
    <property type="match status" value="1"/>
</dbReference>
<dbReference type="Proteomes" id="UP000183190">
    <property type="component" value="Unassembled WGS sequence"/>
</dbReference>
<dbReference type="NCBIfam" id="NF006047">
    <property type="entry name" value="PRK08193.1"/>
    <property type="match status" value="1"/>
</dbReference>
<name>A0A1H6KI01_RUMFL</name>
<keyword evidence="8" id="KW-0413">Isomerase</keyword>
<comment type="catalytic activity">
    <reaction evidence="1">
        <text>L-ribulose 5-phosphate = D-xylulose 5-phosphate</text>
        <dbReference type="Rhea" id="RHEA:22368"/>
        <dbReference type="ChEBI" id="CHEBI:57737"/>
        <dbReference type="ChEBI" id="CHEBI:58226"/>
        <dbReference type="EC" id="5.1.3.4"/>
    </reaction>
</comment>
<dbReference type="GO" id="GO:0005829">
    <property type="term" value="C:cytosol"/>
    <property type="evidence" value="ECO:0007669"/>
    <property type="project" value="TreeGrafter"/>
</dbReference>
<evidence type="ECO:0000313" key="16">
    <source>
        <dbReference type="Proteomes" id="UP000183190"/>
    </source>
</evidence>
<evidence type="ECO:0000256" key="8">
    <source>
        <dbReference type="ARBA" id="ARBA00023235"/>
    </source>
</evidence>
<evidence type="ECO:0000256" key="7">
    <source>
        <dbReference type="ARBA" id="ARBA00022935"/>
    </source>
</evidence>
<dbReference type="EMBL" id="FNWV01000008">
    <property type="protein sequence ID" value="SEH72362.1"/>
    <property type="molecule type" value="Genomic_DNA"/>
</dbReference>
<evidence type="ECO:0000256" key="11">
    <source>
        <dbReference type="ARBA" id="ARBA00053542"/>
    </source>
</evidence>
<dbReference type="GO" id="GO:0046872">
    <property type="term" value="F:metal ion binding"/>
    <property type="evidence" value="ECO:0007669"/>
    <property type="project" value="UniProtKB-KW"/>
</dbReference>
<dbReference type="AlphaFoldDB" id="A0A1H6KI01"/>
<comment type="pathway">
    <text evidence="12">Carbohydrate degradation; L-arabinose degradation via L-ribulose; D-xylulose 5-phosphate from L-arabinose (bacterial route): step 3/3.</text>
</comment>
<accession>A0A1H6KI01</accession>
<evidence type="ECO:0000256" key="5">
    <source>
        <dbReference type="ARBA" id="ARBA00022723"/>
    </source>
</evidence>
<reference evidence="15 16" key="1">
    <citation type="submission" date="2016-10" db="EMBL/GenBank/DDBJ databases">
        <authorList>
            <person name="de Groot N.N."/>
        </authorList>
    </citation>
    <scope>NUCLEOTIDE SEQUENCE [LARGE SCALE GENOMIC DNA]</scope>
    <source>
        <strain evidence="15 16">YAD2003</strain>
    </source>
</reference>
<dbReference type="Pfam" id="PF00596">
    <property type="entry name" value="Aldolase_II"/>
    <property type="match status" value="1"/>
</dbReference>
<dbReference type="GO" id="GO:0008742">
    <property type="term" value="F:L-ribulose-phosphate 4-epimerase activity"/>
    <property type="evidence" value="ECO:0007669"/>
    <property type="project" value="UniProtKB-EC"/>
</dbReference>
<evidence type="ECO:0000256" key="12">
    <source>
        <dbReference type="ARBA" id="ARBA00060520"/>
    </source>
</evidence>
<dbReference type="GO" id="GO:0019568">
    <property type="term" value="P:arabinose catabolic process"/>
    <property type="evidence" value="ECO:0007669"/>
    <property type="project" value="UniProtKB-KW"/>
</dbReference>
<evidence type="ECO:0000256" key="13">
    <source>
        <dbReference type="ARBA" id="ARBA00074961"/>
    </source>
</evidence>
<dbReference type="NCBIfam" id="NF009003">
    <property type="entry name" value="PRK12348.1"/>
    <property type="match status" value="1"/>
</dbReference>
<evidence type="ECO:0000256" key="4">
    <source>
        <dbReference type="ARBA" id="ARBA00013186"/>
    </source>
</evidence>
<keyword evidence="6" id="KW-0862">Zinc</keyword>
<gene>
    <name evidence="15" type="ORF">SAMN02910265_02329</name>
</gene>
<comment type="function">
    <text evidence="11">Involved in the degradation of L-arabinose. Catalyzes the interconversion of L-ribulose 5-phosphate (LRu5P) and D-xylulose 5-phosphate (D-Xu5P) via a retroaldol/aldol mechanism (carbon-carbon bond cleavage analogous to a class II aldolase reaction).</text>
</comment>
<dbReference type="RefSeq" id="WP_074717533.1">
    <property type="nucleotide sequence ID" value="NZ_FNWV01000008.1"/>
</dbReference>
<protein>
    <recommendedName>
        <fullName evidence="13">L-ribulose-5-phosphate 4-epimerase</fullName>
        <ecNumber evidence="4">5.1.3.4</ecNumber>
    </recommendedName>
    <alternativeName>
        <fullName evidence="10">Phosphoribulose isomerase</fullName>
    </alternativeName>
</protein>
<evidence type="ECO:0000256" key="2">
    <source>
        <dbReference type="ARBA" id="ARBA00001947"/>
    </source>
</evidence>
<dbReference type="GO" id="GO:0016832">
    <property type="term" value="F:aldehyde-lyase activity"/>
    <property type="evidence" value="ECO:0007669"/>
    <property type="project" value="TreeGrafter"/>
</dbReference>
<sequence>MDVKELKERVLKANLLLPKYGLVTFTWGNVSEYDRESGLVAIKPSGVEYDAMTADDIVILTLDGEKVEGELSPSSDTPTHLEIYRNFDGVCGVVHTHSRYATSFAQACLGIPPLGTTHGDYFYGEIPCTREMTDTEVNGDYELETGKVIVECCKDYDKIPAVLVANHGPFAWGKDCMEAVHNAVVLEELSAMAWITKTLRSDTPNMPQRLLDKHFFRKHGANAYYGQKK</sequence>
<evidence type="ECO:0000256" key="9">
    <source>
        <dbReference type="ARBA" id="ARBA00023277"/>
    </source>
</evidence>
<dbReference type="InterPro" id="IPR001303">
    <property type="entry name" value="Aldolase_II/adducin_N"/>
</dbReference>
<comment type="similarity">
    <text evidence="3">Belongs to the aldolase class II family. AraD/FucA subfamily.</text>
</comment>
<dbReference type="OrthoDB" id="9786287at2"/>
<evidence type="ECO:0000313" key="15">
    <source>
        <dbReference type="EMBL" id="SEH72362.1"/>
    </source>
</evidence>
<dbReference type="SUPFAM" id="SSF53639">
    <property type="entry name" value="AraD/HMP-PK domain-like"/>
    <property type="match status" value="1"/>
</dbReference>
<organism evidence="15 16">
    <name type="scientific">Ruminococcus flavefaciens</name>
    <dbReference type="NCBI Taxonomy" id="1265"/>
    <lineage>
        <taxon>Bacteria</taxon>
        <taxon>Bacillati</taxon>
        <taxon>Bacillota</taxon>
        <taxon>Clostridia</taxon>
        <taxon>Eubacteriales</taxon>
        <taxon>Oscillospiraceae</taxon>
        <taxon>Ruminococcus</taxon>
    </lineage>
</organism>
<keyword evidence="7" id="KW-0054">Arabinose catabolism</keyword>
<keyword evidence="9" id="KW-0119">Carbohydrate metabolism</keyword>
<comment type="cofactor">
    <cofactor evidence="2">
        <name>Zn(2+)</name>
        <dbReference type="ChEBI" id="CHEBI:29105"/>
    </cofactor>
</comment>
<feature type="domain" description="Class II aldolase/adducin N-terminal" evidence="14">
    <location>
        <begin position="8"/>
        <end position="194"/>
    </location>
</feature>
<keyword evidence="5" id="KW-0479">Metal-binding</keyword>
<dbReference type="InterPro" id="IPR050197">
    <property type="entry name" value="Aldolase_class_II_sugar_metab"/>
</dbReference>
<evidence type="ECO:0000256" key="6">
    <source>
        <dbReference type="ARBA" id="ARBA00022833"/>
    </source>
</evidence>
<dbReference type="InterPro" id="IPR036409">
    <property type="entry name" value="Aldolase_II/adducin_N_sf"/>
</dbReference>